<name>A0A2G5V3X0_9PELO</name>
<dbReference type="EMBL" id="PDUG01000002">
    <property type="protein sequence ID" value="PIC46478.1"/>
    <property type="molecule type" value="Genomic_DNA"/>
</dbReference>
<dbReference type="OrthoDB" id="5806226at2759"/>
<evidence type="ECO:0000313" key="1">
    <source>
        <dbReference type="EMBL" id="PIC46478.1"/>
    </source>
</evidence>
<proteinExistence type="predicted"/>
<comment type="caution">
    <text evidence="1">The sequence shown here is derived from an EMBL/GenBank/DDBJ whole genome shotgun (WGS) entry which is preliminary data.</text>
</comment>
<dbReference type="InterPro" id="IPR029021">
    <property type="entry name" value="Prot-tyrosine_phosphatase-like"/>
</dbReference>
<protein>
    <submittedName>
        <fullName evidence="1">Uncharacterized protein</fullName>
    </submittedName>
</protein>
<keyword evidence="2" id="KW-1185">Reference proteome</keyword>
<dbReference type="Gene3D" id="3.90.190.10">
    <property type="entry name" value="Protein tyrosine phosphatase superfamily"/>
    <property type="match status" value="1"/>
</dbReference>
<dbReference type="Proteomes" id="UP000230233">
    <property type="component" value="Chromosome II"/>
</dbReference>
<sequence>MSSVSRRARFRIQKMLNSAVAVVNSTTLRRRSHFARSATTNSYGPIPIDGDSSMPLMYSSQRSNSTTSSTNSIVSIPGLGAVTNLIQVRSLEQSMENELNSITLSEVNEKGEVVSEHPKQEKKKEESALLKRFVKIAEYMYITDNRALLDGEELDEAGITHVISLGDDYPLGVSVTKKEGRLVLVPLTLFHETDVNPSQQFKNLSSKFDNINMFVENARKLSQKVVIYSKNIQWGYFVAAEYNVDYYQLDPAKALHHLQKLTGDHWVDLPEKCIKRLNEWRKLGEQRRAKSPTERKLSISINSISR</sequence>
<gene>
    <name evidence="1" type="primary">Cni-F13H8.6</name>
    <name evidence="1" type="synonym">Cnig_chr_II.g6160</name>
    <name evidence="1" type="ORF">B9Z55_006160</name>
</gene>
<organism evidence="1 2">
    <name type="scientific">Caenorhabditis nigoni</name>
    <dbReference type="NCBI Taxonomy" id="1611254"/>
    <lineage>
        <taxon>Eukaryota</taxon>
        <taxon>Metazoa</taxon>
        <taxon>Ecdysozoa</taxon>
        <taxon>Nematoda</taxon>
        <taxon>Chromadorea</taxon>
        <taxon>Rhabditida</taxon>
        <taxon>Rhabditina</taxon>
        <taxon>Rhabditomorpha</taxon>
        <taxon>Rhabditoidea</taxon>
        <taxon>Rhabditidae</taxon>
        <taxon>Peloderinae</taxon>
        <taxon>Caenorhabditis</taxon>
    </lineage>
</organism>
<dbReference type="AlphaFoldDB" id="A0A2G5V3X0"/>
<reference evidence="2" key="1">
    <citation type="submission" date="2017-10" db="EMBL/GenBank/DDBJ databases">
        <title>Rapid genome shrinkage in a self-fertile nematode reveals novel sperm competition proteins.</title>
        <authorList>
            <person name="Yin D."/>
            <person name="Schwarz E.M."/>
            <person name="Thomas C.G."/>
            <person name="Felde R.L."/>
            <person name="Korf I.F."/>
            <person name="Cutter A.D."/>
            <person name="Schartner C.M."/>
            <person name="Ralston E.J."/>
            <person name="Meyer B.J."/>
            <person name="Haag E.S."/>
        </authorList>
    </citation>
    <scope>NUCLEOTIDE SEQUENCE [LARGE SCALE GENOMIC DNA]</scope>
    <source>
        <strain evidence="2">JU1422</strain>
    </source>
</reference>
<accession>A0A2G5V3X0</accession>
<evidence type="ECO:0000313" key="2">
    <source>
        <dbReference type="Proteomes" id="UP000230233"/>
    </source>
</evidence>